<evidence type="ECO:0000256" key="1">
    <source>
        <dbReference type="ARBA" id="ARBA00010333"/>
    </source>
</evidence>
<reference evidence="4 5" key="1">
    <citation type="submission" date="2018-08" db="EMBL/GenBank/DDBJ databases">
        <title>Recombination of ecologically and evolutionarily significant loci maintains genetic cohesion in the Pseudomonas syringae species complex.</title>
        <authorList>
            <person name="Dillon M."/>
            <person name="Thakur S."/>
            <person name="Almeida R.N.D."/>
            <person name="Weir B.S."/>
            <person name="Guttman D.S."/>
        </authorList>
    </citation>
    <scope>NUCLEOTIDE SEQUENCE [LARGE SCALE GENOMIC DNA]</scope>
    <source>
        <strain evidence="4 5">ICMP 3934</strain>
    </source>
</reference>
<dbReference type="PANTHER" id="PTHR35936">
    <property type="entry name" value="MEMBRANE-BOUND LYTIC MUREIN TRANSGLYCOSYLASE F"/>
    <property type="match status" value="1"/>
</dbReference>
<dbReference type="Gene3D" id="3.40.190.10">
    <property type="entry name" value="Periplasmic binding protein-like II"/>
    <property type="match status" value="2"/>
</dbReference>
<sequence>MPLHIGMANKALCRHLQNPVRYQSQDRLMINLKHSVLTALLLGMAGMAQAQESASHLDKIVQTGQLAVCTTGDYKPYSLLREDGEHEGIDITMARSLAKSLGATVQWVPTTWKTLLPDMVAGKCDIGMGGISVSLERQKKAFFSSTLDVDGKIPLVRCEDQALYQTVEQINQPSVRLIEPAGGTNEAFARAHLPNASLAFHDNKTIFQELLDKKADVMITDASEALYQQKRMPGLCAVNPTHYMQYGEKAYLLPRDDVTWKSYVDQWLHLSKATGEYQQALGEWLAVPTQL</sequence>
<evidence type="ECO:0000313" key="4">
    <source>
        <dbReference type="EMBL" id="RMT68525.1"/>
    </source>
</evidence>
<name>A0A3M5N886_PSESX</name>
<proteinExistence type="inferred from homology"/>
<dbReference type="InterPro" id="IPR001638">
    <property type="entry name" value="Solute-binding_3/MltF_N"/>
</dbReference>
<gene>
    <name evidence="4" type="ORF">ALP44_04652</name>
</gene>
<dbReference type="SMART" id="SM00062">
    <property type="entry name" value="PBPb"/>
    <property type="match status" value="1"/>
</dbReference>
<keyword evidence="2" id="KW-0732">Signal</keyword>
<comment type="similarity">
    <text evidence="1">Belongs to the bacterial solute-binding protein 3 family.</text>
</comment>
<feature type="domain" description="Solute-binding protein family 3/N-terminal" evidence="3">
    <location>
        <begin position="65"/>
        <end position="288"/>
    </location>
</feature>
<dbReference type="Pfam" id="PF00497">
    <property type="entry name" value="SBP_bac_3"/>
    <property type="match status" value="1"/>
</dbReference>
<dbReference type="PANTHER" id="PTHR35936:SF19">
    <property type="entry name" value="AMINO-ACID-BINDING PROTEIN YXEM-RELATED"/>
    <property type="match status" value="1"/>
</dbReference>
<dbReference type="SUPFAM" id="SSF53850">
    <property type="entry name" value="Periplasmic binding protein-like II"/>
    <property type="match status" value="1"/>
</dbReference>
<dbReference type="Proteomes" id="UP000282636">
    <property type="component" value="Unassembled WGS sequence"/>
</dbReference>
<dbReference type="AlphaFoldDB" id="A0A3M5N886"/>
<evidence type="ECO:0000313" key="5">
    <source>
        <dbReference type="Proteomes" id="UP000282636"/>
    </source>
</evidence>
<dbReference type="EMBL" id="RBTL01000151">
    <property type="protein sequence ID" value="RMT68525.1"/>
    <property type="molecule type" value="Genomic_DNA"/>
</dbReference>
<accession>A0A3M5N886</accession>
<evidence type="ECO:0000256" key="2">
    <source>
        <dbReference type="ARBA" id="ARBA00022729"/>
    </source>
</evidence>
<protein>
    <submittedName>
        <fullName evidence="4">Cyclohexadienyl dehydratase</fullName>
    </submittedName>
</protein>
<organism evidence="4 5">
    <name type="scientific">Pseudomonas syringae pv. theae</name>
    <dbReference type="NCBI Taxonomy" id="103985"/>
    <lineage>
        <taxon>Bacteria</taxon>
        <taxon>Pseudomonadati</taxon>
        <taxon>Pseudomonadota</taxon>
        <taxon>Gammaproteobacteria</taxon>
        <taxon>Pseudomonadales</taxon>
        <taxon>Pseudomonadaceae</taxon>
        <taxon>Pseudomonas</taxon>
        <taxon>Pseudomonas syringae</taxon>
    </lineage>
</organism>
<evidence type="ECO:0000259" key="3">
    <source>
        <dbReference type="SMART" id="SM00062"/>
    </source>
</evidence>
<comment type="caution">
    <text evidence="4">The sequence shown here is derived from an EMBL/GenBank/DDBJ whole genome shotgun (WGS) entry which is preliminary data.</text>
</comment>